<accession>A0A4R7PAQ6</accession>
<dbReference type="AlphaFoldDB" id="A0A4R7PAQ6"/>
<gene>
    <name evidence="5" type="ORF">DFR24_0504</name>
</gene>
<evidence type="ECO:0000256" key="3">
    <source>
        <dbReference type="ARBA" id="ARBA00023002"/>
    </source>
</evidence>
<evidence type="ECO:0000256" key="2">
    <source>
        <dbReference type="ARBA" id="ARBA00022643"/>
    </source>
</evidence>
<proteinExistence type="predicted"/>
<feature type="domain" description="DUF6306" evidence="4">
    <location>
        <begin position="369"/>
        <end position="492"/>
    </location>
</feature>
<organism evidence="5 6">
    <name type="scientific">Panacagrimonas perspica</name>
    <dbReference type="NCBI Taxonomy" id="381431"/>
    <lineage>
        <taxon>Bacteria</taxon>
        <taxon>Pseudomonadati</taxon>
        <taxon>Pseudomonadota</taxon>
        <taxon>Gammaproteobacteria</taxon>
        <taxon>Nevskiales</taxon>
        <taxon>Nevskiaceae</taxon>
        <taxon>Panacagrimonas</taxon>
    </lineage>
</organism>
<dbReference type="Pfam" id="PF19825">
    <property type="entry name" value="DUF6306"/>
    <property type="match status" value="1"/>
</dbReference>
<keyword evidence="3" id="KW-0560">Oxidoreductase</keyword>
<dbReference type="InterPro" id="IPR013785">
    <property type="entry name" value="Aldolase_TIM"/>
</dbReference>
<evidence type="ECO:0000256" key="1">
    <source>
        <dbReference type="ARBA" id="ARBA00022630"/>
    </source>
</evidence>
<keyword evidence="6" id="KW-1185">Reference proteome</keyword>
<evidence type="ECO:0000313" key="5">
    <source>
        <dbReference type="EMBL" id="TDU31145.1"/>
    </source>
</evidence>
<dbReference type="PANTHER" id="PTHR32332">
    <property type="entry name" value="2-NITROPROPANE DIOXYGENASE"/>
    <property type="match status" value="1"/>
</dbReference>
<dbReference type="OrthoDB" id="9778912at2"/>
<dbReference type="Gene3D" id="3.20.20.70">
    <property type="entry name" value="Aldolase class I"/>
    <property type="match status" value="1"/>
</dbReference>
<dbReference type="Proteomes" id="UP000295341">
    <property type="component" value="Unassembled WGS sequence"/>
</dbReference>
<keyword evidence="2" id="KW-0288">FMN</keyword>
<keyword evidence="5" id="KW-0503">Monooxygenase</keyword>
<dbReference type="InterPro" id="IPR004136">
    <property type="entry name" value="NMO"/>
</dbReference>
<evidence type="ECO:0000313" key="6">
    <source>
        <dbReference type="Proteomes" id="UP000295341"/>
    </source>
</evidence>
<reference evidence="5 6" key="1">
    <citation type="submission" date="2019-03" db="EMBL/GenBank/DDBJ databases">
        <title>Genomic Encyclopedia of Type Strains, Phase IV (KMG-IV): sequencing the most valuable type-strain genomes for metagenomic binning, comparative biology and taxonomic classification.</title>
        <authorList>
            <person name="Goeker M."/>
        </authorList>
    </citation>
    <scope>NUCLEOTIDE SEQUENCE [LARGE SCALE GENOMIC DNA]</scope>
    <source>
        <strain evidence="5 6">DSM 26377</strain>
    </source>
</reference>
<dbReference type="EMBL" id="SOBT01000008">
    <property type="protein sequence ID" value="TDU31145.1"/>
    <property type="molecule type" value="Genomic_DNA"/>
</dbReference>
<keyword evidence="1" id="KW-0285">Flavoprotein</keyword>
<sequence>MRDESAWPLAATLRTPVCDLLGCTWPIVLAGMGGVARSELVAAVTRAGGFGFLGMVREPVALIRSEVEAVRAQTDLPFGVNLIPAATPAALLEAQIAVCIELRVPVVALFWSLMPGLVERLRAAGIVVVCQVGSLEEALAAQIAGADALIVQGVEAGGHVRGRVALMDLLPQVAGAIERLPLLAAGGIADGQDVATVMALGAQGAVIGTAFAATQESFAHDFHKQRLVEGRTSETRLTDAFHINWPREAHVRVLSNSVTRGERGDPDTPAHQVIGDEEGRPIYLFSTDSPLRSMTGDFEAMALYAGNGVDRIHRVVFAAERLREIVTQAASQVASGATARAPQGIASSPPCQLHELAPEHLGHWSRDACVEALNTLLEAERAGARVAMLTAAQLPEGATRQLVLDIQRDEARWCAVLTRALRASSAEPSRATGAFLGKAMAIADITERLAFLNRGQGWVVRKLQEMLPRIADDALHADLRAMLDSHLRNIERVGAGAD</sequence>
<dbReference type="SUPFAM" id="SSF51412">
    <property type="entry name" value="Inosine monophosphate dehydrogenase (IMPDH)"/>
    <property type="match status" value="1"/>
</dbReference>
<comment type="caution">
    <text evidence="5">The sequence shown here is derived from an EMBL/GenBank/DDBJ whole genome shotgun (WGS) entry which is preliminary data.</text>
</comment>
<protein>
    <submittedName>
        <fullName evidence="5">Nitronate monooxygenase</fullName>
    </submittedName>
</protein>
<dbReference type="Pfam" id="PF03060">
    <property type="entry name" value="NMO"/>
    <property type="match status" value="1"/>
</dbReference>
<evidence type="ECO:0000259" key="4">
    <source>
        <dbReference type="Pfam" id="PF19825"/>
    </source>
</evidence>
<name>A0A4R7PAQ6_9GAMM</name>
<dbReference type="PANTHER" id="PTHR32332:SF20">
    <property type="entry name" value="2-NITROPROPANE DIOXYGENASE-LIKE PROTEIN"/>
    <property type="match status" value="1"/>
</dbReference>
<dbReference type="InterPro" id="IPR046273">
    <property type="entry name" value="DUF6306"/>
</dbReference>
<dbReference type="RefSeq" id="WP_133879757.1">
    <property type="nucleotide sequence ID" value="NZ_MWIN01000022.1"/>
</dbReference>
<dbReference type="GO" id="GO:0018580">
    <property type="term" value="F:nitronate monooxygenase activity"/>
    <property type="evidence" value="ECO:0007669"/>
    <property type="project" value="InterPro"/>
</dbReference>
<dbReference type="CDD" id="cd04730">
    <property type="entry name" value="NPD_like"/>
    <property type="match status" value="1"/>
</dbReference>